<dbReference type="AlphaFoldDB" id="A0A0H2R984"/>
<dbReference type="InParanoid" id="A0A0H2R984"/>
<accession>A0A0H2R984</accession>
<reference evidence="1 2" key="1">
    <citation type="submission" date="2015-04" db="EMBL/GenBank/DDBJ databases">
        <title>Complete genome sequence of Schizopora paradoxa KUC8140, a cosmopolitan wood degrader in East Asia.</title>
        <authorList>
            <consortium name="DOE Joint Genome Institute"/>
            <person name="Min B."/>
            <person name="Park H."/>
            <person name="Jang Y."/>
            <person name="Kim J.-J."/>
            <person name="Kim K.H."/>
            <person name="Pangilinan J."/>
            <person name="Lipzen A."/>
            <person name="Riley R."/>
            <person name="Grigoriev I.V."/>
            <person name="Spatafora J.W."/>
            <person name="Choi I.-G."/>
        </authorList>
    </citation>
    <scope>NUCLEOTIDE SEQUENCE [LARGE SCALE GENOMIC DNA]</scope>
    <source>
        <strain evidence="1 2">KUC8140</strain>
    </source>
</reference>
<gene>
    <name evidence="1" type="ORF">SCHPADRAFT_909054</name>
</gene>
<protein>
    <recommendedName>
        <fullName evidence="3">KOW domain-containing protein</fullName>
    </recommendedName>
</protein>
<organism evidence="1 2">
    <name type="scientific">Schizopora paradoxa</name>
    <dbReference type="NCBI Taxonomy" id="27342"/>
    <lineage>
        <taxon>Eukaryota</taxon>
        <taxon>Fungi</taxon>
        <taxon>Dikarya</taxon>
        <taxon>Basidiomycota</taxon>
        <taxon>Agaricomycotina</taxon>
        <taxon>Agaricomycetes</taxon>
        <taxon>Hymenochaetales</taxon>
        <taxon>Schizoporaceae</taxon>
        <taxon>Schizopora</taxon>
    </lineage>
</organism>
<dbReference type="OrthoDB" id="3185196at2759"/>
<evidence type="ECO:0000313" key="2">
    <source>
        <dbReference type="Proteomes" id="UP000053477"/>
    </source>
</evidence>
<keyword evidence="2" id="KW-1185">Reference proteome</keyword>
<name>A0A0H2R984_9AGAM</name>
<dbReference type="Proteomes" id="UP000053477">
    <property type="component" value="Unassembled WGS sequence"/>
</dbReference>
<sequence length="92" mass="10463">MSAVQQTTSSSDEILPGDIVAVNHGVYGRKEGLVVGSSVDSYGRQVVEIQFEPGEIYKTWYPHVRRIRRTISYRDAGLPPAHKRTVERTLYW</sequence>
<evidence type="ECO:0000313" key="1">
    <source>
        <dbReference type="EMBL" id="KLO07922.1"/>
    </source>
</evidence>
<dbReference type="EMBL" id="KQ086114">
    <property type="protein sequence ID" value="KLO07922.1"/>
    <property type="molecule type" value="Genomic_DNA"/>
</dbReference>
<evidence type="ECO:0008006" key="3">
    <source>
        <dbReference type="Google" id="ProtNLM"/>
    </source>
</evidence>
<proteinExistence type="predicted"/>